<dbReference type="OrthoDB" id="4081733at2759"/>
<dbReference type="RefSeq" id="XP_020062888.1">
    <property type="nucleotide sequence ID" value="XM_020208382.1"/>
</dbReference>
<feature type="compositionally biased region" description="Basic and acidic residues" evidence="1">
    <location>
        <begin position="235"/>
        <end position="254"/>
    </location>
</feature>
<dbReference type="GeneID" id="30982519"/>
<gene>
    <name evidence="2" type="ORF">CANTADRAFT_31082</name>
</gene>
<keyword evidence="3" id="KW-1185">Reference proteome</keyword>
<proteinExistence type="predicted"/>
<feature type="compositionally biased region" description="Basic and acidic residues" evidence="1">
    <location>
        <begin position="43"/>
        <end position="62"/>
    </location>
</feature>
<feature type="region of interest" description="Disordered" evidence="1">
    <location>
        <begin position="537"/>
        <end position="576"/>
    </location>
</feature>
<feature type="compositionally biased region" description="Polar residues" evidence="1">
    <location>
        <begin position="32"/>
        <end position="42"/>
    </location>
</feature>
<feature type="region of interest" description="Disordered" evidence="1">
    <location>
        <begin position="160"/>
        <end position="329"/>
    </location>
</feature>
<accession>A0A1E4SE74</accession>
<protein>
    <recommendedName>
        <fullName evidence="4">Protein FYV8</fullName>
    </recommendedName>
</protein>
<feature type="compositionally biased region" description="Basic and acidic residues" evidence="1">
    <location>
        <begin position="290"/>
        <end position="313"/>
    </location>
</feature>
<feature type="region of interest" description="Disordered" evidence="1">
    <location>
        <begin position="342"/>
        <end position="363"/>
    </location>
</feature>
<dbReference type="AlphaFoldDB" id="A0A1E4SE74"/>
<evidence type="ECO:0000313" key="3">
    <source>
        <dbReference type="Proteomes" id="UP000094285"/>
    </source>
</evidence>
<evidence type="ECO:0000256" key="1">
    <source>
        <dbReference type="SAM" id="MobiDB-lite"/>
    </source>
</evidence>
<evidence type="ECO:0000313" key="2">
    <source>
        <dbReference type="EMBL" id="ODV77766.1"/>
    </source>
</evidence>
<feature type="non-terminal residue" evidence="2">
    <location>
        <position position="889"/>
    </location>
</feature>
<evidence type="ECO:0008006" key="4">
    <source>
        <dbReference type="Google" id="ProtNLM"/>
    </source>
</evidence>
<organism evidence="2 3">
    <name type="scientific">Suhomyces tanzawaensis NRRL Y-17324</name>
    <dbReference type="NCBI Taxonomy" id="984487"/>
    <lineage>
        <taxon>Eukaryota</taxon>
        <taxon>Fungi</taxon>
        <taxon>Dikarya</taxon>
        <taxon>Ascomycota</taxon>
        <taxon>Saccharomycotina</taxon>
        <taxon>Pichiomycetes</taxon>
        <taxon>Debaryomycetaceae</taxon>
        <taxon>Suhomyces</taxon>
    </lineage>
</organism>
<feature type="compositionally biased region" description="Polar residues" evidence="1">
    <location>
        <begin position="476"/>
        <end position="490"/>
    </location>
</feature>
<feature type="compositionally biased region" description="Basic and acidic residues" evidence="1">
    <location>
        <begin position="545"/>
        <end position="563"/>
    </location>
</feature>
<feature type="region of interest" description="Disordered" evidence="1">
    <location>
        <begin position="393"/>
        <end position="442"/>
    </location>
</feature>
<dbReference type="EMBL" id="KV453914">
    <property type="protein sequence ID" value="ODV77766.1"/>
    <property type="molecule type" value="Genomic_DNA"/>
</dbReference>
<name>A0A1E4SE74_9ASCO</name>
<feature type="compositionally biased region" description="Basic and acidic residues" evidence="1">
    <location>
        <begin position="412"/>
        <end position="427"/>
    </location>
</feature>
<feature type="compositionally biased region" description="Acidic residues" evidence="1">
    <location>
        <begin position="116"/>
        <end position="126"/>
    </location>
</feature>
<feature type="region of interest" description="Disordered" evidence="1">
    <location>
        <begin position="21"/>
        <end position="144"/>
    </location>
</feature>
<feature type="compositionally biased region" description="Basic and acidic residues" evidence="1">
    <location>
        <begin position="212"/>
        <end position="227"/>
    </location>
</feature>
<feature type="compositionally biased region" description="Polar residues" evidence="1">
    <location>
        <begin position="169"/>
        <end position="211"/>
    </location>
</feature>
<reference evidence="3" key="1">
    <citation type="submission" date="2016-05" db="EMBL/GenBank/DDBJ databases">
        <title>Comparative genomics of biotechnologically important yeasts.</title>
        <authorList>
            <consortium name="DOE Joint Genome Institute"/>
            <person name="Riley R."/>
            <person name="Haridas S."/>
            <person name="Wolfe K.H."/>
            <person name="Lopes M.R."/>
            <person name="Hittinger C.T."/>
            <person name="Goker M."/>
            <person name="Salamov A."/>
            <person name="Wisecaver J."/>
            <person name="Long T.M."/>
            <person name="Aerts A.L."/>
            <person name="Barry K."/>
            <person name="Choi C."/>
            <person name="Clum A."/>
            <person name="Coughlan A.Y."/>
            <person name="Deshpande S."/>
            <person name="Douglass A.P."/>
            <person name="Hanson S.J."/>
            <person name="Klenk H.-P."/>
            <person name="Labutti K."/>
            <person name="Lapidus A."/>
            <person name="Lindquist E."/>
            <person name="Lipzen A."/>
            <person name="Meier-Kolthoff J.P."/>
            <person name="Ohm R.A."/>
            <person name="Otillar R.P."/>
            <person name="Pangilinan J."/>
            <person name="Peng Y."/>
            <person name="Rokas A."/>
            <person name="Rosa C.A."/>
            <person name="Scheuner C."/>
            <person name="Sibirny A.A."/>
            <person name="Slot J.C."/>
            <person name="Stielow J.B."/>
            <person name="Sun H."/>
            <person name="Kurtzman C.P."/>
            <person name="Blackwell M."/>
            <person name="Grigoriev I.V."/>
            <person name="Jeffries T.W."/>
        </authorList>
    </citation>
    <scope>NUCLEOTIDE SEQUENCE [LARGE SCALE GENOMIC DNA]</scope>
    <source>
        <strain evidence="3">NRRL Y-17324</strain>
    </source>
</reference>
<sequence>MADNFGRHLSTRWVKASVPSYGDEWGDEYDYNYNSEETSSVTEAKKEVTPERFELHDNHQTPDHSFSSRSQDEAISGESISMGQDLSHKTGVPSGAQNPSNLVLSIDRFKNRSDSDSDETSDEEPEEQPKAVRKNTIRKPPLELDSSLIESHLADVSKSFDEFVPPTPTYTTKFSNPGTPQSDRSYQSDADSIQNEPANLNVVDSNRFASSDQEHNYEGKTILEDIQPKNLSTIDEFHSGKETDNDNEAIHFSKPEASPPQSPNVASPLVLSIDKKDFNYSSDDDEDEIAFEHNDDIHEEEHDNDNDIPRNHETNTIQSDNESTTRRPIETAALDSLIHDLENASLGPDSSPERPKEQPEGENDYTLQLDSFDVSMPDFEDSELVNTSLAQAYEEEGDPNSPTTPIAPLSLTEEKEGHRNYLRESGHRRSIRKPPPEPRKNLVSVDYSNIADAVSGYMNDNESLGANKNLDIIGEDNQSVSSETKSQSTGENKERISEPQMQEEEFFSTEDFKKPGVNELHPVVSLDSLSTGKFSFETHSTSQRGDNHSLRDGQSLRDNHSIRENYNSNEGVENDKSRRVSTMSMATVNMGGWNPNTNNYRDQFINDNDNESQINFNPHAEEPSNYNKFTKLRGSSGLSEVVSNSSSISVPDTIDAALPQIAEDPDDNEDNQLQPKTSIAADSILQEHSYPLPVFKEERLTPAGSSEMLPKSSNQRYSSLFLSNDLESQETKRIASDSTMGALEKEMNKAANPLRVTGASTAVTESGLTSTKPFSAQSYPVFDWKTIMSASQPIDRIRLLKEALKKESEHDTGLQNWLHETLKSSQNPTNMHIGKIASEAYSNATHNDIRRHASLRSKVSIVKDKVETSGLHATSFGKRFLSRGKKFMK</sequence>
<dbReference type="Proteomes" id="UP000094285">
    <property type="component" value="Unassembled WGS sequence"/>
</dbReference>
<feature type="region of interest" description="Disordered" evidence="1">
    <location>
        <begin position="475"/>
        <end position="505"/>
    </location>
</feature>